<dbReference type="Gene3D" id="2.30.22.10">
    <property type="entry name" value="Head domain of nucleotide exchange factor GrpE"/>
    <property type="match status" value="1"/>
</dbReference>
<dbReference type="EMBL" id="PYHR01000002">
    <property type="protein sequence ID" value="PWD50746.1"/>
    <property type="molecule type" value="Genomic_DNA"/>
</dbReference>
<dbReference type="Pfam" id="PF01025">
    <property type="entry name" value="GrpE"/>
    <property type="match status" value="1"/>
</dbReference>
<evidence type="ECO:0000256" key="4">
    <source>
        <dbReference type="RuleBase" id="RU004478"/>
    </source>
</evidence>
<feature type="region of interest" description="Disordered" evidence="5">
    <location>
        <begin position="1"/>
        <end position="60"/>
    </location>
</feature>
<dbReference type="SUPFAM" id="SSF51064">
    <property type="entry name" value="Head domain of nucleotide exchange factor GrpE"/>
    <property type="match status" value="1"/>
</dbReference>
<dbReference type="GO" id="GO:0042803">
    <property type="term" value="F:protein homodimerization activity"/>
    <property type="evidence" value="ECO:0007669"/>
    <property type="project" value="InterPro"/>
</dbReference>
<evidence type="ECO:0000313" key="6">
    <source>
        <dbReference type="EMBL" id="PWD50746.1"/>
    </source>
</evidence>
<dbReference type="InterPro" id="IPR013805">
    <property type="entry name" value="GrpE_CC"/>
</dbReference>
<feature type="compositionally biased region" description="Basic and acidic residues" evidence="5">
    <location>
        <begin position="13"/>
        <end position="31"/>
    </location>
</feature>
<dbReference type="AlphaFoldDB" id="A0A2U1ZUT6"/>
<dbReference type="Proteomes" id="UP000245166">
    <property type="component" value="Unassembled WGS sequence"/>
</dbReference>
<comment type="caution">
    <text evidence="6">The sequence shown here is derived from an EMBL/GenBank/DDBJ whole genome shotgun (WGS) entry which is preliminary data.</text>
</comment>
<protein>
    <recommendedName>
        <fullName evidence="3">Protein GrpE</fullName>
    </recommendedName>
    <alternativeName>
        <fullName evidence="3">HSP-70 cofactor</fullName>
    </alternativeName>
</protein>
<reference evidence="6 7" key="1">
    <citation type="submission" date="2018-03" db="EMBL/GenBank/DDBJ databases">
        <title>Genome assembly of novel Miniimonas species PCH200.</title>
        <authorList>
            <person name="Thakur V."/>
            <person name="Kumar V."/>
            <person name="Singh D."/>
        </authorList>
    </citation>
    <scope>NUCLEOTIDE SEQUENCE [LARGE SCALE GENOMIC DNA]</scope>
    <source>
        <strain evidence="6 7">PCH200</strain>
    </source>
</reference>
<dbReference type="OrthoDB" id="5191115at2"/>
<dbReference type="PANTHER" id="PTHR21237">
    <property type="entry name" value="GRPE PROTEIN"/>
    <property type="match status" value="1"/>
</dbReference>
<sequence length="206" mass="22403">MTGASYDEQPEEPIIRDKRKFDPETYERRDATPAGEVADGETQVSPSGTGPEAAGEESEALRAEVLELQDQLARAKADAYNIEQRYNAFVKRSREQEASARTSGQAEVVEALIPVLDDVALARQHGELEGPFLAIAEKLEQALVTKFDVERFGEVGEEFDPAHHEALMHATSAEAVATTITMVAQPGYRRGASVLRPARVGVVGPE</sequence>
<dbReference type="Gene3D" id="3.90.20.20">
    <property type="match status" value="1"/>
</dbReference>
<comment type="subunit">
    <text evidence="3">Homodimer.</text>
</comment>
<keyword evidence="2 3" id="KW-0143">Chaperone</keyword>
<dbReference type="PANTHER" id="PTHR21237:SF23">
    <property type="entry name" value="GRPE PROTEIN HOMOLOG, MITOCHONDRIAL"/>
    <property type="match status" value="1"/>
</dbReference>
<dbReference type="GO" id="GO:0051082">
    <property type="term" value="F:unfolded protein binding"/>
    <property type="evidence" value="ECO:0007669"/>
    <property type="project" value="TreeGrafter"/>
</dbReference>
<comment type="function">
    <text evidence="3">Participates actively in the response to hyperosmotic and heat shock by preventing the aggregation of stress-denatured proteins, in association with DnaK and GrpE. It is the nucleotide exchange factor for DnaK and may function as a thermosensor. Unfolded proteins bind initially to DnaJ; upon interaction with the DnaJ-bound protein, DnaK hydrolyzes its bound ATP, resulting in the formation of a stable complex. GrpE releases ADP from DnaK; ATP binding to DnaK triggers the release of the substrate protein, thus completing the reaction cycle. Several rounds of ATP-dependent interactions between DnaJ, DnaK and GrpE are required for fully efficient folding.</text>
</comment>
<organism evidence="6 7">
    <name type="scientific">Serinibacter arcticus</name>
    <dbReference type="NCBI Taxonomy" id="1655435"/>
    <lineage>
        <taxon>Bacteria</taxon>
        <taxon>Bacillati</taxon>
        <taxon>Actinomycetota</taxon>
        <taxon>Actinomycetes</taxon>
        <taxon>Micrococcales</taxon>
        <taxon>Beutenbergiaceae</taxon>
        <taxon>Serinibacter</taxon>
    </lineage>
</organism>
<dbReference type="SUPFAM" id="SSF58014">
    <property type="entry name" value="Coiled-coil domain of nucleotide exchange factor GrpE"/>
    <property type="match status" value="1"/>
</dbReference>
<evidence type="ECO:0000256" key="1">
    <source>
        <dbReference type="ARBA" id="ARBA00009054"/>
    </source>
</evidence>
<dbReference type="InterPro" id="IPR009012">
    <property type="entry name" value="GrpE_head"/>
</dbReference>
<keyword evidence="7" id="KW-1185">Reference proteome</keyword>
<evidence type="ECO:0000256" key="5">
    <source>
        <dbReference type="SAM" id="MobiDB-lite"/>
    </source>
</evidence>
<proteinExistence type="inferred from homology"/>
<evidence type="ECO:0000313" key="7">
    <source>
        <dbReference type="Proteomes" id="UP000245166"/>
    </source>
</evidence>
<accession>A0A2U1ZUT6</accession>
<dbReference type="GO" id="GO:0000774">
    <property type="term" value="F:adenyl-nucleotide exchange factor activity"/>
    <property type="evidence" value="ECO:0007669"/>
    <property type="project" value="InterPro"/>
</dbReference>
<dbReference type="GO" id="GO:0051087">
    <property type="term" value="F:protein-folding chaperone binding"/>
    <property type="evidence" value="ECO:0007669"/>
    <property type="project" value="InterPro"/>
</dbReference>
<dbReference type="InterPro" id="IPR000740">
    <property type="entry name" value="GrpE"/>
</dbReference>
<dbReference type="HAMAP" id="MF_01151">
    <property type="entry name" value="GrpE"/>
    <property type="match status" value="1"/>
</dbReference>
<evidence type="ECO:0000256" key="2">
    <source>
        <dbReference type="ARBA" id="ARBA00023186"/>
    </source>
</evidence>
<comment type="similarity">
    <text evidence="1 3 4">Belongs to the GrpE family.</text>
</comment>
<keyword evidence="3" id="KW-0963">Cytoplasm</keyword>
<comment type="subcellular location">
    <subcellularLocation>
        <location evidence="3">Cytoplasm</location>
    </subcellularLocation>
</comment>
<evidence type="ECO:0000256" key="3">
    <source>
        <dbReference type="HAMAP-Rule" id="MF_01151"/>
    </source>
</evidence>
<keyword evidence="3" id="KW-0346">Stress response</keyword>
<dbReference type="PRINTS" id="PR00773">
    <property type="entry name" value="GRPEPROTEIN"/>
</dbReference>
<gene>
    <name evidence="3 6" type="primary">grpE</name>
    <name evidence="6" type="ORF">C8046_08915</name>
</gene>
<name>A0A2U1ZUT6_9MICO</name>
<dbReference type="GO" id="GO:0006457">
    <property type="term" value="P:protein folding"/>
    <property type="evidence" value="ECO:0007669"/>
    <property type="project" value="InterPro"/>
</dbReference>
<dbReference type="RefSeq" id="WP_109229128.1">
    <property type="nucleotide sequence ID" value="NZ_PYHR01000002.1"/>
</dbReference>
<dbReference type="GO" id="GO:0005737">
    <property type="term" value="C:cytoplasm"/>
    <property type="evidence" value="ECO:0007669"/>
    <property type="project" value="UniProtKB-SubCell"/>
</dbReference>